<feature type="transmembrane region" description="Helical" evidence="11">
    <location>
        <begin position="133"/>
        <end position="157"/>
    </location>
</feature>
<keyword evidence="3" id="KW-1003">Cell membrane</keyword>
<keyword evidence="8 11" id="KW-1133">Transmembrane helix</keyword>
<protein>
    <submittedName>
        <fullName evidence="14">ABC transporter ATP-binding protein</fullName>
    </submittedName>
</protein>
<dbReference type="GO" id="GO:0015421">
    <property type="term" value="F:ABC-type oligopeptide transporter activity"/>
    <property type="evidence" value="ECO:0007669"/>
    <property type="project" value="TreeGrafter"/>
</dbReference>
<evidence type="ECO:0000256" key="1">
    <source>
        <dbReference type="ARBA" id="ARBA00004429"/>
    </source>
</evidence>
<evidence type="ECO:0000259" key="12">
    <source>
        <dbReference type="PROSITE" id="PS50893"/>
    </source>
</evidence>
<dbReference type="SUPFAM" id="SSF52540">
    <property type="entry name" value="P-loop containing nucleoside triphosphate hydrolases"/>
    <property type="match status" value="1"/>
</dbReference>
<feature type="transmembrane region" description="Helical" evidence="11">
    <location>
        <begin position="163"/>
        <end position="182"/>
    </location>
</feature>
<dbReference type="InterPro" id="IPR011527">
    <property type="entry name" value="ABC1_TM_dom"/>
</dbReference>
<gene>
    <name evidence="14" type="ORF">JQS30_09610</name>
</gene>
<dbReference type="GO" id="GO:0016887">
    <property type="term" value="F:ATP hydrolysis activity"/>
    <property type="evidence" value="ECO:0007669"/>
    <property type="project" value="InterPro"/>
</dbReference>
<dbReference type="PROSITE" id="PS00211">
    <property type="entry name" value="ABC_TRANSPORTER_1"/>
    <property type="match status" value="1"/>
</dbReference>
<feature type="transmembrane region" description="Helical" evidence="11">
    <location>
        <begin position="25"/>
        <end position="51"/>
    </location>
</feature>
<dbReference type="InterPro" id="IPR027417">
    <property type="entry name" value="P-loop_NTPase"/>
</dbReference>
<dbReference type="GO" id="GO:0005524">
    <property type="term" value="F:ATP binding"/>
    <property type="evidence" value="ECO:0007669"/>
    <property type="project" value="UniProtKB-KW"/>
</dbReference>
<dbReference type="GO" id="GO:0005886">
    <property type="term" value="C:plasma membrane"/>
    <property type="evidence" value="ECO:0007669"/>
    <property type="project" value="UniProtKB-SubCell"/>
</dbReference>
<dbReference type="CDD" id="cd18551">
    <property type="entry name" value="ABC_6TM_LmrA_like"/>
    <property type="match status" value="1"/>
</dbReference>
<keyword evidence="2" id="KW-0813">Transport</keyword>
<organism evidence="14 15">
    <name type="scientific">Natronoglycomyces albus</name>
    <dbReference type="NCBI Taxonomy" id="2811108"/>
    <lineage>
        <taxon>Bacteria</taxon>
        <taxon>Bacillati</taxon>
        <taxon>Actinomycetota</taxon>
        <taxon>Actinomycetes</taxon>
        <taxon>Glycomycetales</taxon>
        <taxon>Glycomycetaceae</taxon>
        <taxon>Natronoglycomyces</taxon>
    </lineage>
</organism>
<dbReference type="RefSeq" id="WP_213170073.1">
    <property type="nucleotide sequence ID" value="NZ_CP070496.1"/>
</dbReference>
<evidence type="ECO:0000256" key="10">
    <source>
        <dbReference type="ARBA" id="ARBA00023455"/>
    </source>
</evidence>
<evidence type="ECO:0000256" key="7">
    <source>
        <dbReference type="ARBA" id="ARBA00022840"/>
    </source>
</evidence>
<dbReference type="PROSITE" id="PS50929">
    <property type="entry name" value="ABC_TM1F"/>
    <property type="match status" value="1"/>
</dbReference>
<comment type="subcellular location">
    <subcellularLocation>
        <location evidence="1">Cell inner membrane</location>
        <topology evidence="1">Multi-pass membrane protein</topology>
    </subcellularLocation>
</comment>
<dbReference type="SUPFAM" id="SSF90123">
    <property type="entry name" value="ABC transporter transmembrane region"/>
    <property type="match status" value="1"/>
</dbReference>
<evidence type="ECO:0000313" key="15">
    <source>
        <dbReference type="Proteomes" id="UP000662939"/>
    </source>
</evidence>
<keyword evidence="15" id="KW-1185">Reference proteome</keyword>
<dbReference type="AlphaFoldDB" id="A0A895XFH1"/>
<dbReference type="InterPro" id="IPR017871">
    <property type="entry name" value="ABC_transporter-like_CS"/>
</dbReference>
<sequence length="581" mass="61789">MSARLEETPAKLRQLWFYAREHKRLLVAGSILSLAGGTIALSQPLIAAALIESLQDGAVSTVALAWLAAVLIAGAVISAAGYYLIDRAGQNLVRGVRQRLLTTLSGLRVPAADTLKPGDVVSRLTADTTLLRTVATAAISNLVTHGLLLAVGLGLLAWFNWRLFVITAAMVGFVALMMKLVLPRVGAAFEQSQAALGDLGAAVERMLSNLRTIKANGAEPMERQRFSDINARTWRFGVRAVAWQASTTVLTWAPLNLAYLAVLALGGAQVATGAMRIGELIGFMLLLVYLMHPIDMLTSAATQLQTGLAAMRRIEATHSLPVEQFEAPSTTLPTSSRAATVELRDVWFAYDSNLPAVHKGVSFSCTGPGLTALVGPSGSGKTTVFSLIERFYSPDRGTVRIDGVDVAQWPLAGLRGTIGYVEQDAPVLAGSLRDNLLLGAPHASAEELWRALEEARLGEMVANLPEGVDTQVGHRGVALSGGERQRVAIARALLRSPRLLLLDEVTSQLDATNEGKLREVIQSVAKTTTVIAIAHRLSTVVAAKQIVVMDAGEIQAVGTHAELMRSVPMYADLAASQLVTA</sequence>
<dbReference type="InterPro" id="IPR003593">
    <property type="entry name" value="AAA+_ATPase"/>
</dbReference>
<comment type="similarity">
    <text evidence="10">Belongs to the ABC transporter superfamily. Siderophore-Fe(3+) uptake transporter (SIUT) (TC 3.A.1.21) family.</text>
</comment>
<proteinExistence type="inferred from homology"/>
<dbReference type="EMBL" id="CP070496">
    <property type="protein sequence ID" value="QSB04074.1"/>
    <property type="molecule type" value="Genomic_DNA"/>
</dbReference>
<dbReference type="Pfam" id="PF00664">
    <property type="entry name" value="ABC_membrane"/>
    <property type="match status" value="1"/>
</dbReference>
<name>A0A895XFH1_9ACTN</name>
<keyword evidence="9 11" id="KW-0472">Membrane</keyword>
<dbReference type="InterPro" id="IPR039421">
    <property type="entry name" value="Type_1_exporter"/>
</dbReference>
<dbReference type="PANTHER" id="PTHR43394">
    <property type="entry name" value="ATP-DEPENDENT PERMEASE MDL1, MITOCHONDRIAL"/>
    <property type="match status" value="1"/>
</dbReference>
<dbReference type="Proteomes" id="UP000662939">
    <property type="component" value="Chromosome"/>
</dbReference>
<evidence type="ECO:0000313" key="14">
    <source>
        <dbReference type="EMBL" id="QSB04074.1"/>
    </source>
</evidence>
<evidence type="ECO:0000256" key="5">
    <source>
        <dbReference type="ARBA" id="ARBA00022692"/>
    </source>
</evidence>
<dbReference type="FunFam" id="3.40.50.300:FF:000221">
    <property type="entry name" value="Multidrug ABC transporter ATP-binding protein"/>
    <property type="match status" value="1"/>
</dbReference>
<keyword evidence="5 11" id="KW-0812">Transmembrane</keyword>
<reference evidence="14" key="1">
    <citation type="submission" date="2021-02" db="EMBL/GenBank/DDBJ databases">
        <title>Natronoglycomyces albus gen. nov., sp. nov, a haloalkaliphilic actinobacterium from a soda solonchak soil.</title>
        <authorList>
            <person name="Sorokin D.Y."/>
            <person name="Khijniak T.V."/>
            <person name="Zakharycheva A.P."/>
            <person name="Boueva O.V."/>
            <person name="Ariskina E.V."/>
            <person name="Hahnke R.L."/>
            <person name="Bunk B."/>
            <person name="Sproer C."/>
            <person name="Schumann P."/>
            <person name="Evtushenko L.I."/>
            <person name="Kublanov I.V."/>
        </authorList>
    </citation>
    <scope>NUCLEOTIDE SEQUENCE</scope>
    <source>
        <strain evidence="14">DSM 106290</strain>
    </source>
</reference>
<dbReference type="KEGG" id="nav:JQS30_09610"/>
<dbReference type="InterPro" id="IPR003439">
    <property type="entry name" value="ABC_transporter-like_ATP-bd"/>
</dbReference>
<feature type="domain" description="ABC transporter" evidence="12">
    <location>
        <begin position="341"/>
        <end position="576"/>
    </location>
</feature>
<evidence type="ECO:0000259" key="13">
    <source>
        <dbReference type="PROSITE" id="PS50929"/>
    </source>
</evidence>
<evidence type="ECO:0000256" key="11">
    <source>
        <dbReference type="SAM" id="Phobius"/>
    </source>
</evidence>
<evidence type="ECO:0000256" key="4">
    <source>
        <dbReference type="ARBA" id="ARBA00022519"/>
    </source>
</evidence>
<feature type="transmembrane region" description="Helical" evidence="11">
    <location>
        <begin position="249"/>
        <end position="268"/>
    </location>
</feature>
<dbReference type="Gene3D" id="1.20.1560.10">
    <property type="entry name" value="ABC transporter type 1, transmembrane domain"/>
    <property type="match status" value="1"/>
</dbReference>
<dbReference type="PROSITE" id="PS50893">
    <property type="entry name" value="ABC_TRANSPORTER_2"/>
    <property type="match status" value="1"/>
</dbReference>
<accession>A0A895XFH1</accession>
<keyword evidence="6" id="KW-0547">Nucleotide-binding</keyword>
<feature type="domain" description="ABC transmembrane type-1" evidence="13">
    <location>
        <begin position="27"/>
        <end position="306"/>
    </location>
</feature>
<evidence type="ECO:0000256" key="9">
    <source>
        <dbReference type="ARBA" id="ARBA00023136"/>
    </source>
</evidence>
<dbReference type="Pfam" id="PF00005">
    <property type="entry name" value="ABC_tran"/>
    <property type="match status" value="1"/>
</dbReference>
<evidence type="ECO:0000256" key="3">
    <source>
        <dbReference type="ARBA" id="ARBA00022475"/>
    </source>
</evidence>
<keyword evidence="4" id="KW-0997">Cell inner membrane</keyword>
<dbReference type="Gene3D" id="3.40.50.300">
    <property type="entry name" value="P-loop containing nucleotide triphosphate hydrolases"/>
    <property type="match status" value="1"/>
</dbReference>
<evidence type="ECO:0000256" key="2">
    <source>
        <dbReference type="ARBA" id="ARBA00022448"/>
    </source>
</evidence>
<evidence type="ECO:0000256" key="6">
    <source>
        <dbReference type="ARBA" id="ARBA00022741"/>
    </source>
</evidence>
<dbReference type="PANTHER" id="PTHR43394:SF1">
    <property type="entry name" value="ATP-BINDING CASSETTE SUB-FAMILY B MEMBER 10, MITOCHONDRIAL"/>
    <property type="match status" value="1"/>
</dbReference>
<keyword evidence="7 14" id="KW-0067">ATP-binding</keyword>
<feature type="transmembrane region" description="Helical" evidence="11">
    <location>
        <begin position="63"/>
        <end position="85"/>
    </location>
</feature>
<dbReference type="InterPro" id="IPR036640">
    <property type="entry name" value="ABC1_TM_sf"/>
</dbReference>
<evidence type="ECO:0000256" key="8">
    <source>
        <dbReference type="ARBA" id="ARBA00022989"/>
    </source>
</evidence>
<dbReference type="SMART" id="SM00382">
    <property type="entry name" value="AAA"/>
    <property type="match status" value="1"/>
</dbReference>